<name>A0A9X3RIL5_9CORY</name>
<proteinExistence type="predicted"/>
<gene>
    <name evidence="2" type="ORF">L8U60_00835</name>
</gene>
<feature type="transmembrane region" description="Helical" evidence="1">
    <location>
        <begin position="119"/>
        <end position="141"/>
    </location>
</feature>
<feature type="transmembrane region" description="Helical" evidence="1">
    <location>
        <begin position="61"/>
        <end position="81"/>
    </location>
</feature>
<accession>A0A9X3RIL5</accession>
<keyword evidence="3" id="KW-1185">Reference proteome</keyword>
<comment type="caution">
    <text evidence="2">The sequence shown here is derived from an EMBL/GenBank/DDBJ whole genome shotgun (WGS) entry which is preliminary data.</text>
</comment>
<sequence length="197" mass="20497">MINEDPKALPTILFMACLVFNLLALFAVDVDTRYVFPLSGLAAALGGVAALLTAPGRIVRGLFACGLAVIGALLPIFVYVQNMDSLFARYLADAAVPGLTFLGLASACVLAGGMKAKNFAVAFVFAVMAVLVTPIILMFVYPALNVGLQAGPVVYVIVQAIVNVLIFAGFVYVVKNIEVQPASGFSDLGGTSSDFGI</sequence>
<dbReference type="AlphaFoldDB" id="A0A9X3RIL5"/>
<evidence type="ECO:0000313" key="3">
    <source>
        <dbReference type="Proteomes" id="UP001146468"/>
    </source>
</evidence>
<dbReference type="RefSeq" id="WP_269964491.1">
    <property type="nucleotide sequence ID" value="NZ_JAKMUS010000001.1"/>
</dbReference>
<feature type="transmembrane region" description="Helical" evidence="1">
    <location>
        <begin position="87"/>
        <end position="112"/>
    </location>
</feature>
<reference evidence="2" key="1">
    <citation type="submission" date="2022-02" db="EMBL/GenBank/DDBJ databases">
        <title>Corynebacterium sp. from urogenital microbiome.</title>
        <authorList>
            <person name="Cappelli E.A."/>
            <person name="Ribeiro T.G."/>
            <person name="Peixe L."/>
        </authorList>
    </citation>
    <scope>NUCLEOTIDE SEQUENCE</scope>
    <source>
        <strain evidence="2">C8Ua_172</strain>
    </source>
</reference>
<evidence type="ECO:0000256" key="1">
    <source>
        <dbReference type="SAM" id="Phobius"/>
    </source>
</evidence>
<keyword evidence="1" id="KW-1133">Transmembrane helix</keyword>
<feature type="transmembrane region" description="Helical" evidence="1">
    <location>
        <begin position="34"/>
        <end position="54"/>
    </location>
</feature>
<keyword evidence="1" id="KW-0812">Transmembrane</keyword>
<feature type="transmembrane region" description="Helical" evidence="1">
    <location>
        <begin position="12"/>
        <end position="28"/>
    </location>
</feature>
<dbReference type="Proteomes" id="UP001146468">
    <property type="component" value="Unassembled WGS sequence"/>
</dbReference>
<keyword evidence="1" id="KW-0472">Membrane</keyword>
<feature type="transmembrane region" description="Helical" evidence="1">
    <location>
        <begin position="153"/>
        <end position="174"/>
    </location>
</feature>
<dbReference type="EMBL" id="JAKMUS010000001">
    <property type="protein sequence ID" value="MCZ9293030.1"/>
    <property type="molecule type" value="Genomic_DNA"/>
</dbReference>
<organism evidence="2 3">
    <name type="scientific">Corynebacterium meitnerae</name>
    <dbReference type="NCBI Taxonomy" id="2913498"/>
    <lineage>
        <taxon>Bacteria</taxon>
        <taxon>Bacillati</taxon>
        <taxon>Actinomycetota</taxon>
        <taxon>Actinomycetes</taxon>
        <taxon>Mycobacteriales</taxon>
        <taxon>Corynebacteriaceae</taxon>
        <taxon>Corynebacterium</taxon>
    </lineage>
</organism>
<protein>
    <submittedName>
        <fullName evidence="2">Uncharacterized protein</fullName>
    </submittedName>
</protein>
<evidence type="ECO:0000313" key="2">
    <source>
        <dbReference type="EMBL" id="MCZ9293030.1"/>
    </source>
</evidence>